<name>A0A3Q9FLT7_9BACT</name>
<keyword evidence="4" id="KW-1185">Reference proteome</keyword>
<dbReference type="Gene3D" id="3.40.30.10">
    <property type="entry name" value="Glutaredoxin"/>
    <property type="match status" value="1"/>
</dbReference>
<gene>
    <name evidence="3" type="ORF">EI427_12665</name>
</gene>
<sequence>MSLSITKRPVILYDSSCPKQSKFAKDVNLKIADLREIEVNACPISERLLVGILEKMRVKPSSVLINEKSPWYRCFSDDFNEMNDVVLVRTLVDFPSLLKTPIVILDEQVFVDPKEEYLPVEELAY</sequence>
<proteinExistence type="inferred from homology"/>
<dbReference type="EMBL" id="CP034562">
    <property type="protein sequence ID" value="AZQ63057.1"/>
    <property type="molecule type" value="Genomic_DNA"/>
</dbReference>
<evidence type="ECO:0000256" key="1">
    <source>
        <dbReference type="ARBA" id="ARBA00007198"/>
    </source>
</evidence>
<dbReference type="AlphaFoldDB" id="A0A3Q9FLT7"/>
<organism evidence="3 4">
    <name type="scientific">Flammeovirga pectinis</name>
    <dbReference type="NCBI Taxonomy" id="2494373"/>
    <lineage>
        <taxon>Bacteria</taxon>
        <taxon>Pseudomonadati</taxon>
        <taxon>Bacteroidota</taxon>
        <taxon>Cytophagia</taxon>
        <taxon>Cytophagales</taxon>
        <taxon>Flammeovirgaceae</taxon>
        <taxon>Flammeovirga</taxon>
    </lineage>
</organism>
<dbReference type="KEGG" id="fll:EI427_12665"/>
<protein>
    <recommendedName>
        <fullName evidence="5">Arsenate reductase</fullName>
    </recommendedName>
</protein>
<dbReference type="PROSITE" id="PS51353">
    <property type="entry name" value="ARSC"/>
    <property type="match status" value="1"/>
</dbReference>
<dbReference type="OrthoDB" id="979974at2"/>
<dbReference type="Pfam" id="PF03960">
    <property type="entry name" value="ArsC"/>
    <property type="match status" value="1"/>
</dbReference>
<dbReference type="SUPFAM" id="SSF52833">
    <property type="entry name" value="Thioredoxin-like"/>
    <property type="match status" value="1"/>
</dbReference>
<dbReference type="InterPro" id="IPR036249">
    <property type="entry name" value="Thioredoxin-like_sf"/>
</dbReference>
<evidence type="ECO:0000313" key="4">
    <source>
        <dbReference type="Proteomes" id="UP000267268"/>
    </source>
</evidence>
<dbReference type="InterPro" id="IPR006660">
    <property type="entry name" value="Arsenate_reductase-like"/>
</dbReference>
<evidence type="ECO:0000313" key="3">
    <source>
        <dbReference type="EMBL" id="AZQ63057.1"/>
    </source>
</evidence>
<dbReference type="RefSeq" id="WP_126615180.1">
    <property type="nucleotide sequence ID" value="NZ_CP034562.1"/>
</dbReference>
<reference evidence="3 4" key="1">
    <citation type="submission" date="2018-12" db="EMBL/GenBank/DDBJ databases">
        <title>Flammeovirga pectinis sp. nov., isolated from the gut of the Korean scallop, Patinopecten yessoensis.</title>
        <authorList>
            <person name="Bae J.-W."/>
            <person name="Jeong Y.-S."/>
            <person name="Kang W."/>
        </authorList>
    </citation>
    <scope>NUCLEOTIDE SEQUENCE [LARGE SCALE GENOMIC DNA]</scope>
    <source>
        <strain evidence="3 4">L12M1</strain>
    </source>
</reference>
<dbReference type="Proteomes" id="UP000267268">
    <property type="component" value="Chromosome 1"/>
</dbReference>
<accession>A0A3Q9FLT7</accession>
<evidence type="ECO:0000256" key="2">
    <source>
        <dbReference type="PROSITE-ProRule" id="PRU01282"/>
    </source>
</evidence>
<comment type="similarity">
    <text evidence="1 2">Belongs to the ArsC family.</text>
</comment>
<evidence type="ECO:0008006" key="5">
    <source>
        <dbReference type="Google" id="ProtNLM"/>
    </source>
</evidence>